<feature type="transmembrane region" description="Helical" evidence="1">
    <location>
        <begin position="120"/>
        <end position="137"/>
    </location>
</feature>
<feature type="transmembrane region" description="Helical" evidence="1">
    <location>
        <begin position="7"/>
        <end position="26"/>
    </location>
</feature>
<gene>
    <name evidence="2" type="ORF">PRLR5076_18120</name>
</gene>
<dbReference type="GeneID" id="72466993"/>
<evidence type="ECO:0000313" key="3">
    <source>
        <dbReference type="Proteomes" id="UP000825483"/>
    </source>
</evidence>
<accession>A0A9R1CAE0</accession>
<feature type="transmembrane region" description="Helical" evidence="1">
    <location>
        <begin position="89"/>
        <end position="108"/>
    </location>
</feature>
<keyword evidence="1" id="KW-0472">Membrane</keyword>
<protein>
    <recommendedName>
        <fullName evidence="4">DUF1648 domain-containing protein</fullName>
    </recommendedName>
</protein>
<proteinExistence type="predicted"/>
<evidence type="ECO:0000256" key="1">
    <source>
        <dbReference type="SAM" id="Phobius"/>
    </source>
</evidence>
<keyword evidence="1" id="KW-1133">Transmembrane helix</keyword>
<keyword evidence="1" id="KW-0812">Transmembrane</keyword>
<sequence>MKKLLDILAFLFVLANIVVSCVFYFFTDKIAIPAHWSSVGQMTAYGQTWLILVLAGLSLLVYILMVVSERHHAVNLPFRVKNELQARPYIDLVIAWTNMLVMLVLLYVDAAVAQYVPMKIAIIYAAILVVCIIDFYYTRKIFQCGRKG</sequence>
<dbReference type="EMBL" id="BPUB01000002">
    <property type="protein sequence ID" value="GJG58961.1"/>
    <property type="molecule type" value="Genomic_DNA"/>
</dbReference>
<dbReference type="AlphaFoldDB" id="A0A9R1CAE0"/>
<comment type="caution">
    <text evidence="2">The sequence shown here is derived from an EMBL/GenBank/DDBJ whole genome shotgun (WGS) entry which is preliminary data.</text>
</comment>
<reference evidence="2" key="1">
    <citation type="journal article" date="2022" name="Int. J. Syst. Evol. Microbiol.">
        <title>Prevotella lacticifex sp. nov., isolated from the rumen of cows.</title>
        <authorList>
            <person name="Shinkai T."/>
            <person name="Ikeyama N."/>
            <person name="Kumagai M."/>
            <person name="Ohmori H."/>
            <person name="Sakamoto M."/>
            <person name="Ohkuma M."/>
            <person name="Mitsumori M."/>
        </authorList>
    </citation>
    <scope>NUCLEOTIDE SEQUENCE</scope>
    <source>
        <strain evidence="2">R5076</strain>
    </source>
</reference>
<dbReference type="Proteomes" id="UP000825483">
    <property type="component" value="Unassembled WGS sequence"/>
</dbReference>
<dbReference type="RefSeq" id="WP_223929001.1">
    <property type="nucleotide sequence ID" value="NZ_BPTU01000001.1"/>
</dbReference>
<organism evidence="2 3">
    <name type="scientific">Prevotella lacticifex</name>
    <dbReference type="NCBI Taxonomy" id="2854755"/>
    <lineage>
        <taxon>Bacteria</taxon>
        <taxon>Pseudomonadati</taxon>
        <taxon>Bacteroidota</taxon>
        <taxon>Bacteroidia</taxon>
        <taxon>Bacteroidales</taxon>
        <taxon>Prevotellaceae</taxon>
        <taxon>Prevotella</taxon>
    </lineage>
</organism>
<keyword evidence="3" id="KW-1185">Reference proteome</keyword>
<feature type="transmembrane region" description="Helical" evidence="1">
    <location>
        <begin position="46"/>
        <end position="68"/>
    </location>
</feature>
<evidence type="ECO:0000313" key="2">
    <source>
        <dbReference type="EMBL" id="GJG58961.1"/>
    </source>
</evidence>
<evidence type="ECO:0008006" key="4">
    <source>
        <dbReference type="Google" id="ProtNLM"/>
    </source>
</evidence>
<name>A0A9R1CAE0_9BACT</name>
<dbReference type="PROSITE" id="PS51257">
    <property type="entry name" value="PROKAR_LIPOPROTEIN"/>
    <property type="match status" value="1"/>
</dbReference>